<evidence type="ECO:0000313" key="2">
    <source>
        <dbReference type="Proteomes" id="UP000016932"/>
    </source>
</evidence>
<dbReference type="PROSITE" id="PS51257">
    <property type="entry name" value="PROKAR_LIPOPROTEIN"/>
    <property type="match status" value="1"/>
</dbReference>
<gene>
    <name evidence="1" type="ORF">MYCFIDRAFT_170843</name>
</gene>
<dbReference type="Proteomes" id="UP000016932">
    <property type="component" value="Unassembled WGS sequence"/>
</dbReference>
<dbReference type="VEuPathDB" id="FungiDB:MYCFIDRAFT_170843"/>
<dbReference type="GeneID" id="19332547"/>
<dbReference type="RefSeq" id="XP_007922034.1">
    <property type="nucleotide sequence ID" value="XM_007923843.1"/>
</dbReference>
<name>N1QCJ1_PSEFD</name>
<accession>N1QCJ1</accession>
<sequence length="127" mass="14074">MKGAAVFGRLVMQASTSACGCRQSQTSNAAWHHTPDEGVQAPEELLGMSCEICINLYNAQCLRTQVTSSDYLIYFDGFSILFNAYLIKDPNAGETSTHYDKTMQGLAPYPYLYQSRKSTSQQLSRLA</sequence>
<dbReference type="AlphaFoldDB" id="N1QCJ1"/>
<reference evidence="1 2" key="1">
    <citation type="journal article" date="2012" name="PLoS Pathog.">
        <title>Diverse lifestyles and strategies of plant pathogenesis encoded in the genomes of eighteen Dothideomycetes fungi.</title>
        <authorList>
            <person name="Ohm R.A."/>
            <person name="Feau N."/>
            <person name="Henrissat B."/>
            <person name="Schoch C.L."/>
            <person name="Horwitz B.A."/>
            <person name="Barry K.W."/>
            <person name="Condon B.J."/>
            <person name="Copeland A.C."/>
            <person name="Dhillon B."/>
            <person name="Glaser F."/>
            <person name="Hesse C.N."/>
            <person name="Kosti I."/>
            <person name="LaButti K."/>
            <person name="Lindquist E.A."/>
            <person name="Lucas S."/>
            <person name="Salamov A.A."/>
            <person name="Bradshaw R.E."/>
            <person name="Ciuffetti L."/>
            <person name="Hamelin R.C."/>
            <person name="Kema G.H.J."/>
            <person name="Lawrence C."/>
            <person name="Scott J.A."/>
            <person name="Spatafora J.W."/>
            <person name="Turgeon B.G."/>
            <person name="de Wit P.J.G.M."/>
            <person name="Zhong S."/>
            <person name="Goodwin S.B."/>
            <person name="Grigoriev I.V."/>
        </authorList>
    </citation>
    <scope>NUCLEOTIDE SEQUENCE [LARGE SCALE GENOMIC DNA]</scope>
    <source>
        <strain evidence="1 2">CIRAD86</strain>
    </source>
</reference>
<proteinExistence type="predicted"/>
<organism evidence="1 2">
    <name type="scientific">Pseudocercospora fijiensis (strain CIRAD86)</name>
    <name type="common">Black leaf streak disease fungus</name>
    <name type="synonym">Mycosphaerella fijiensis</name>
    <dbReference type="NCBI Taxonomy" id="383855"/>
    <lineage>
        <taxon>Eukaryota</taxon>
        <taxon>Fungi</taxon>
        <taxon>Dikarya</taxon>
        <taxon>Ascomycota</taxon>
        <taxon>Pezizomycotina</taxon>
        <taxon>Dothideomycetes</taxon>
        <taxon>Dothideomycetidae</taxon>
        <taxon>Mycosphaerellales</taxon>
        <taxon>Mycosphaerellaceae</taxon>
        <taxon>Pseudocercospora</taxon>
    </lineage>
</organism>
<dbReference type="HOGENOM" id="CLU_1971483_0_0_1"/>
<keyword evidence="2" id="KW-1185">Reference proteome</keyword>
<dbReference type="KEGG" id="pfj:MYCFIDRAFT_170843"/>
<dbReference type="EMBL" id="KB446555">
    <property type="protein sequence ID" value="EME89387.1"/>
    <property type="molecule type" value="Genomic_DNA"/>
</dbReference>
<evidence type="ECO:0000313" key="1">
    <source>
        <dbReference type="EMBL" id="EME89387.1"/>
    </source>
</evidence>
<protein>
    <submittedName>
        <fullName evidence="1">Uncharacterized protein</fullName>
    </submittedName>
</protein>